<dbReference type="EMBL" id="NSIT01000161">
    <property type="protein sequence ID" value="PJE78548.1"/>
    <property type="molecule type" value="Genomic_DNA"/>
</dbReference>
<feature type="domain" description="Chromo" evidence="1">
    <location>
        <begin position="323"/>
        <end position="375"/>
    </location>
</feature>
<dbReference type="GO" id="GO:0015074">
    <property type="term" value="P:DNA integration"/>
    <property type="evidence" value="ECO:0007669"/>
    <property type="project" value="InterPro"/>
</dbReference>
<dbReference type="SMART" id="SM00298">
    <property type="entry name" value="CHROMO"/>
    <property type="match status" value="1"/>
</dbReference>
<protein>
    <recommendedName>
        <fullName evidence="4">Integrase catalytic domain-containing protein</fullName>
    </recommendedName>
</protein>
<dbReference type="InterPro" id="IPR001584">
    <property type="entry name" value="Integrase_cat-core"/>
</dbReference>
<dbReference type="InterPro" id="IPR012337">
    <property type="entry name" value="RNaseH-like_sf"/>
</dbReference>
<organism evidence="3">
    <name type="scientific">invertebrate metagenome</name>
    <dbReference type="NCBI Taxonomy" id="1711999"/>
    <lineage>
        <taxon>unclassified sequences</taxon>
        <taxon>metagenomes</taxon>
        <taxon>organismal metagenomes</taxon>
    </lineage>
</organism>
<evidence type="ECO:0000259" key="2">
    <source>
        <dbReference type="PROSITE" id="PS50994"/>
    </source>
</evidence>
<dbReference type="Pfam" id="PF00665">
    <property type="entry name" value="rve"/>
    <property type="match status" value="1"/>
</dbReference>
<dbReference type="GO" id="GO:0003676">
    <property type="term" value="F:nucleic acid binding"/>
    <property type="evidence" value="ECO:0007669"/>
    <property type="project" value="InterPro"/>
</dbReference>
<reference evidence="3" key="1">
    <citation type="journal article" date="2017" name="Appl. Environ. Microbiol.">
        <title>Molecular characterization of an Endozoicomonas-like organism causing infection in king scallop Pecten maximus L.</title>
        <authorList>
            <person name="Cano I."/>
            <person name="van Aerle R."/>
            <person name="Ross S."/>
            <person name="Verner-Jeffreys D.W."/>
            <person name="Paley R.K."/>
            <person name="Rimmer G."/>
            <person name="Ryder D."/>
            <person name="Hooper P."/>
            <person name="Stone D."/>
            <person name="Feist S.W."/>
        </authorList>
    </citation>
    <scope>NUCLEOTIDE SEQUENCE</scope>
</reference>
<dbReference type="SUPFAM" id="SSF54160">
    <property type="entry name" value="Chromo domain-like"/>
    <property type="match status" value="1"/>
</dbReference>
<proteinExistence type="predicted"/>
<dbReference type="PANTHER" id="PTHR46585">
    <property type="entry name" value="INTEGRASE CORE DOMAIN CONTAINING PROTEIN"/>
    <property type="match status" value="1"/>
</dbReference>
<dbReference type="InterPro" id="IPR016197">
    <property type="entry name" value="Chromo-like_dom_sf"/>
</dbReference>
<dbReference type="SUPFAM" id="SSF53098">
    <property type="entry name" value="Ribonuclease H-like"/>
    <property type="match status" value="1"/>
</dbReference>
<comment type="caution">
    <text evidence="3">The sequence shown here is derived from an EMBL/GenBank/DDBJ whole genome shotgun (WGS) entry which is preliminary data.</text>
</comment>
<dbReference type="InterPro" id="IPR000953">
    <property type="entry name" value="Chromo/chromo_shadow_dom"/>
</dbReference>
<dbReference type="AlphaFoldDB" id="A0A2H9T5R1"/>
<name>A0A2H9T5R1_9ZZZZ</name>
<accession>A0A2H9T5R1</accession>
<dbReference type="PROSITE" id="PS50013">
    <property type="entry name" value="CHROMO_2"/>
    <property type="match status" value="1"/>
</dbReference>
<dbReference type="InterPro" id="IPR036397">
    <property type="entry name" value="RNaseH_sf"/>
</dbReference>
<dbReference type="PROSITE" id="PS50994">
    <property type="entry name" value="INTEGRASE"/>
    <property type="match status" value="1"/>
</dbReference>
<dbReference type="Gene3D" id="2.40.50.40">
    <property type="match status" value="1"/>
</dbReference>
<sequence length="375" mass="44172">MLSKKQKDVLNKIWYDPKHVLGFTGPKRLYEGIKKKGKLKISLSQITDWLQNQDPYSVRRQVRHKTPKVKTPLVSVDYMWDADLADVSNIKDYNEGITFLLVVVDHFSRYAWVLPLKNKKATTVLEAFKKIFAERQPIIIRSDHGKEFLNNAFQKHCKAIGVTHIASHSAHKAAFAESFIGKLKTILYRYLHSNQTFTFVDVLPDIIRSYNSRTHSGLYGFAPKDVDNDTQNIIFSKRDHEPPKKKMPHKFKKGDQVRLSYKVREFRRGWHQKWTDELFIVSHRYYRGSVPVYKVKDMMGEQIEGVFYAQELQKVYKSKETKWKIEEVLKVKRVKGKKLALIRWLGWPKKFDSWIDYDDIEVPTKTINKLKKTPK</sequence>
<evidence type="ECO:0000313" key="3">
    <source>
        <dbReference type="EMBL" id="PJE78548.1"/>
    </source>
</evidence>
<dbReference type="Gene3D" id="3.30.420.10">
    <property type="entry name" value="Ribonuclease H-like superfamily/Ribonuclease H"/>
    <property type="match status" value="1"/>
</dbReference>
<evidence type="ECO:0000259" key="1">
    <source>
        <dbReference type="PROSITE" id="PS50013"/>
    </source>
</evidence>
<gene>
    <name evidence="3" type="ORF">CI610_02518</name>
</gene>
<feature type="domain" description="Integrase catalytic" evidence="2">
    <location>
        <begin position="68"/>
        <end position="231"/>
    </location>
</feature>
<evidence type="ECO:0008006" key="4">
    <source>
        <dbReference type="Google" id="ProtNLM"/>
    </source>
</evidence>
<dbReference type="PANTHER" id="PTHR46585:SF1">
    <property type="entry name" value="CHROMO DOMAIN-CONTAINING PROTEIN"/>
    <property type="match status" value="1"/>
</dbReference>